<dbReference type="InterPro" id="IPR015797">
    <property type="entry name" value="NUDIX_hydrolase-like_dom_sf"/>
</dbReference>
<dbReference type="InterPro" id="IPR044298">
    <property type="entry name" value="MIG/MutY"/>
</dbReference>
<keyword evidence="13 14" id="KW-0326">Glycosidase</keyword>
<comment type="catalytic activity">
    <reaction evidence="1 14">
        <text>Hydrolyzes free adenine bases from 7,8-dihydro-8-oxoguanine:adenine mismatched double-stranded DNA, leaving an apurinic site.</text>
        <dbReference type="EC" id="3.2.2.31"/>
    </reaction>
</comment>
<evidence type="ECO:0000256" key="8">
    <source>
        <dbReference type="ARBA" id="ARBA00022763"/>
    </source>
</evidence>
<dbReference type="GO" id="GO:0006298">
    <property type="term" value="P:mismatch repair"/>
    <property type="evidence" value="ECO:0007669"/>
    <property type="project" value="TreeGrafter"/>
</dbReference>
<dbReference type="PANTHER" id="PTHR42944:SF1">
    <property type="entry name" value="ADENINE DNA GLYCOSYLASE"/>
    <property type="match status" value="1"/>
</dbReference>
<organism evidence="16 17">
    <name type="scientific">Micavibrio aeruginosavorus</name>
    <dbReference type="NCBI Taxonomy" id="349221"/>
    <lineage>
        <taxon>Bacteria</taxon>
        <taxon>Pseudomonadati</taxon>
        <taxon>Bdellovibrionota</taxon>
        <taxon>Bdellovibrionia</taxon>
        <taxon>Bdellovibrionales</taxon>
        <taxon>Pseudobdellovibrionaceae</taxon>
        <taxon>Micavibrio</taxon>
    </lineage>
</organism>
<evidence type="ECO:0000256" key="11">
    <source>
        <dbReference type="ARBA" id="ARBA00023014"/>
    </source>
</evidence>
<feature type="domain" description="HhH-GPD" evidence="15">
    <location>
        <begin position="47"/>
        <end position="198"/>
    </location>
</feature>
<keyword evidence="7" id="KW-0479">Metal-binding</keyword>
<dbReference type="GO" id="GO:0035485">
    <property type="term" value="F:adenine/guanine mispair binding"/>
    <property type="evidence" value="ECO:0007669"/>
    <property type="project" value="TreeGrafter"/>
</dbReference>
<dbReference type="Pfam" id="PF00730">
    <property type="entry name" value="HhH-GPD"/>
    <property type="match status" value="1"/>
</dbReference>
<dbReference type="GO" id="GO:0000701">
    <property type="term" value="F:purine-specific mismatch base pair DNA N-glycosylase activity"/>
    <property type="evidence" value="ECO:0007669"/>
    <property type="project" value="UniProtKB-EC"/>
</dbReference>
<dbReference type="Gene3D" id="1.10.1670.10">
    <property type="entry name" value="Helix-hairpin-Helix base-excision DNA repair enzymes (C-terminal)"/>
    <property type="match status" value="1"/>
</dbReference>
<name>A0A2W5MUU1_9BACT</name>
<dbReference type="CDD" id="cd00056">
    <property type="entry name" value="ENDO3c"/>
    <property type="match status" value="1"/>
</dbReference>
<evidence type="ECO:0000256" key="13">
    <source>
        <dbReference type="ARBA" id="ARBA00023295"/>
    </source>
</evidence>
<dbReference type="Pfam" id="PF14815">
    <property type="entry name" value="NUDIX_4"/>
    <property type="match status" value="1"/>
</dbReference>
<dbReference type="GO" id="GO:0046872">
    <property type="term" value="F:metal ion binding"/>
    <property type="evidence" value="ECO:0007669"/>
    <property type="project" value="UniProtKB-UniRule"/>
</dbReference>
<dbReference type="InterPro" id="IPR004035">
    <property type="entry name" value="Endouclease-III_FeS-bd_BS"/>
</dbReference>
<evidence type="ECO:0000256" key="7">
    <source>
        <dbReference type="ARBA" id="ARBA00022723"/>
    </source>
</evidence>
<dbReference type="InterPro" id="IPR023170">
    <property type="entry name" value="HhH_base_excis_C"/>
</dbReference>
<evidence type="ECO:0000256" key="3">
    <source>
        <dbReference type="ARBA" id="ARBA00008343"/>
    </source>
</evidence>
<dbReference type="SMART" id="SM00478">
    <property type="entry name" value="ENDO3c"/>
    <property type="match status" value="1"/>
</dbReference>
<keyword evidence="11" id="KW-0411">Iron-sulfur</keyword>
<keyword evidence="6" id="KW-0004">4Fe-4S</keyword>
<comment type="caution">
    <text evidence="16">The sequence shown here is derived from an EMBL/GenBank/DDBJ whole genome shotgun (WGS) entry which is preliminary data.</text>
</comment>
<dbReference type="AlphaFoldDB" id="A0A2W5MUU1"/>
<evidence type="ECO:0000256" key="14">
    <source>
        <dbReference type="RuleBase" id="RU365096"/>
    </source>
</evidence>
<keyword evidence="10 14" id="KW-0408">Iron</keyword>
<dbReference type="GO" id="GO:0051539">
    <property type="term" value="F:4 iron, 4 sulfur cluster binding"/>
    <property type="evidence" value="ECO:0007669"/>
    <property type="project" value="UniProtKB-UniRule"/>
</dbReference>
<dbReference type="PANTHER" id="PTHR42944">
    <property type="entry name" value="ADENINE DNA GLYCOSYLASE"/>
    <property type="match status" value="1"/>
</dbReference>
<keyword evidence="9" id="KW-0378">Hydrolase</keyword>
<evidence type="ECO:0000256" key="1">
    <source>
        <dbReference type="ARBA" id="ARBA00000843"/>
    </source>
</evidence>
<dbReference type="SUPFAM" id="SSF55811">
    <property type="entry name" value="Nudix"/>
    <property type="match status" value="1"/>
</dbReference>
<evidence type="ECO:0000313" key="17">
    <source>
        <dbReference type="Proteomes" id="UP000249417"/>
    </source>
</evidence>
<dbReference type="GO" id="GO:0034039">
    <property type="term" value="F:8-oxo-7,8-dihydroguanine DNA N-glycosylase activity"/>
    <property type="evidence" value="ECO:0007669"/>
    <property type="project" value="TreeGrafter"/>
</dbReference>
<dbReference type="EMBL" id="QFQB01000118">
    <property type="protein sequence ID" value="PZQ43969.1"/>
    <property type="molecule type" value="Genomic_DNA"/>
</dbReference>
<protein>
    <recommendedName>
        <fullName evidence="5 14">Adenine DNA glycosylase</fullName>
        <ecNumber evidence="4 14">3.2.2.31</ecNumber>
    </recommendedName>
</protein>
<dbReference type="GO" id="GO:0006284">
    <property type="term" value="P:base-excision repair"/>
    <property type="evidence" value="ECO:0007669"/>
    <property type="project" value="UniProtKB-UniRule"/>
</dbReference>
<keyword evidence="8 14" id="KW-0227">DNA damage</keyword>
<dbReference type="GO" id="GO:0032357">
    <property type="term" value="F:oxidized purine DNA binding"/>
    <property type="evidence" value="ECO:0007669"/>
    <property type="project" value="TreeGrafter"/>
</dbReference>
<evidence type="ECO:0000256" key="4">
    <source>
        <dbReference type="ARBA" id="ARBA00012045"/>
    </source>
</evidence>
<gene>
    <name evidence="16" type="primary">mutY</name>
    <name evidence="16" type="ORF">DI551_11075</name>
</gene>
<dbReference type="FunFam" id="1.10.340.30:FF:000002">
    <property type="entry name" value="Adenine DNA glycosylase"/>
    <property type="match status" value="1"/>
</dbReference>
<dbReference type="PROSITE" id="PS00764">
    <property type="entry name" value="ENDONUCLEASE_III_1"/>
    <property type="match status" value="1"/>
</dbReference>
<comment type="function">
    <text evidence="2">Adenine glycosylase active on G-A mispairs. MutY also corrects error-prone DNA synthesis past GO lesions which are due to the oxidatively damaged form of guanine: 7,8-dihydro-8-oxoguanine (8-oxo-dGTP).</text>
</comment>
<reference evidence="16 17" key="1">
    <citation type="submission" date="2017-08" db="EMBL/GenBank/DDBJ databases">
        <title>Infants hospitalized years apart are colonized by the same room-sourced microbial strains.</title>
        <authorList>
            <person name="Brooks B."/>
            <person name="Olm M.R."/>
            <person name="Firek B.A."/>
            <person name="Baker R."/>
            <person name="Thomas B.C."/>
            <person name="Morowitz M.J."/>
            <person name="Banfield J.F."/>
        </authorList>
    </citation>
    <scope>NUCLEOTIDE SEQUENCE [LARGE SCALE GENOMIC DNA]</scope>
    <source>
        <strain evidence="16">S2_005_002_R2_29</strain>
    </source>
</reference>
<accession>A0A2W5MUU1</accession>
<dbReference type="CDD" id="cd03431">
    <property type="entry name" value="NUDIX_DNA_Glycosylase_C-MutY"/>
    <property type="match status" value="1"/>
</dbReference>
<comment type="similarity">
    <text evidence="3 14">Belongs to the Nth/MutY family.</text>
</comment>
<dbReference type="SUPFAM" id="SSF48150">
    <property type="entry name" value="DNA-glycosylase"/>
    <property type="match status" value="1"/>
</dbReference>
<evidence type="ECO:0000256" key="10">
    <source>
        <dbReference type="ARBA" id="ARBA00023004"/>
    </source>
</evidence>
<dbReference type="Gene3D" id="1.10.340.30">
    <property type="entry name" value="Hypothetical protein, domain 2"/>
    <property type="match status" value="1"/>
</dbReference>
<keyword evidence="12" id="KW-0234">DNA repair</keyword>
<dbReference type="InterPro" id="IPR029119">
    <property type="entry name" value="MutY_C"/>
</dbReference>
<dbReference type="NCBIfam" id="TIGR01084">
    <property type="entry name" value="mutY"/>
    <property type="match status" value="1"/>
</dbReference>
<evidence type="ECO:0000259" key="15">
    <source>
        <dbReference type="SMART" id="SM00478"/>
    </source>
</evidence>
<evidence type="ECO:0000256" key="6">
    <source>
        <dbReference type="ARBA" id="ARBA00022485"/>
    </source>
</evidence>
<dbReference type="InterPro" id="IPR003265">
    <property type="entry name" value="HhH-GPD_domain"/>
</dbReference>
<evidence type="ECO:0000313" key="16">
    <source>
        <dbReference type="EMBL" id="PZQ43969.1"/>
    </source>
</evidence>
<dbReference type="EC" id="3.2.2.31" evidence="4 14"/>
<dbReference type="InterPro" id="IPR011257">
    <property type="entry name" value="DNA_glycosylase"/>
</dbReference>
<evidence type="ECO:0000256" key="5">
    <source>
        <dbReference type="ARBA" id="ARBA00022023"/>
    </source>
</evidence>
<dbReference type="Proteomes" id="UP000249417">
    <property type="component" value="Unassembled WGS sequence"/>
</dbReference>
<evidence type="ECO:0000256" key="2">
    <source>
        <dbReference type="ARBA" id="ARBA00002933"/>
    </source>
</evidence>
<evidence type="ECO:0000256" key="12">
    <source>
        <dbReference type="ARBA" id="ARBA00023204"/>
    </source>
</evidence>
<dbReference type="InterPro" id="IPR005760">
    <property type="entry name" value="A/G_AdeGlyc_MutY"/>
</dbReference>
<comment type="cofactor">
    <cofactor evidence="14">
        <name>[4Fe-4S] cluster</name>
        <dbReference type="ChEBI" id="CHEBI:49883"/>
    </cofactor>
    <text evidence="14">Binds 1 [4Fe-4S] cluster.</text>
</comment>
<sequence>MAAKRKNVENFRRDLLGWYDSHRRVLPWRALPGQTADPYHVWLSEVMLQQTTVPAVIPYFLKFLSKWPTVKDLAAAPSQEVMENWAGLGYYARARNLHKCAQYVANELNGIFPDTQDALKKLPGIGDYTSAAIAAIAFNKPANVVDGNVERVMARIFAVADPVPVSKPRLKSLAEQMAKGETERPGDYAQALMDLGAVICSPPSPKCTLCPVLSYCDGKAQGIAASLPTRSAKAAKPQKHGYIYWITEPRGRILFEKRADKGMLGGTIGLPTSSWVETTHERPHLSSGGKRKATKVQVRHSFTHFDLALDGFAVSLSAPTLPEGGEYFWATREEAARLGIPTIFKKALKQFI</sequence>
<proteinExistence type="inferred from homology"/>
<evidence type="ECO:0000256" key="9">
    <source>
        <dbReference type="ARBA" id="ARBA00022801"/>
    </source>
</evidence>
<dbReference type="Gene3D" id="3.90.79.10">
    <property type="entry name" value="Nucleoside Triphosphate Pyrophosphohydrolase"/>
    <property type="match status" value="1"/>
</dbReference>